<dbReference type="KEGG" id="ccar:122141003"/>
<protein>
    <submittedName>
        <fullName evidence="1">Hepatitis A virus cellular receptor 1-like</fullName>
    </submittedName>
</protein>
<dbReference type="AlphaFoldDB" id="A0A9Q9XIR6"/>
<accession>A0A9Q9XIR6</accession>
<dbReference type="Proteomes" id="UP001155660">
    <property type="component" value="Chromosome A4"/>
</dbReference>
<dbReference type="RefSeq" id="XP_042602578.1">
    <property type="nucleotide sequence ID" value="XM_042746644.1"/>
</dbReference>
<proteinExistence type="predicted"/>
<gene>
    <name evidence="1" type="primary">LOC122141003</name>
</gene>
<sequence>MASSGEEIISIQRGCNLPALNRCTSCCSLFHCPFCISDFFKPSKKNYTIHRCGLGCVSQLHYHCVYCSSIKIRRDNFVAHLKGCKTASKLTTIPDVAPLTASISTTIPDVAPLTASISTTIPDVAPLPSSISTTIPDVAPLPSSISTTIPDVAPLPSSISTTIPDVAPLPSSTSTTIPDLPPLTAKVT</sequence>
<dbReference type="GeneID" id="122141003"/>
<evidence type="ECO:0000313" key="1">
    <source>
        <dbReference type="RefSeq" id="XP_042602578.1"/>
    </source>
</evidence>
<name>A0A9Q9XIR6_CYPCA</name>
<dbReference type="OrthoDB" id="6159302at2759"/>
<reference evidence="1" key="1">
    <citation type="submission" date="2025-08" db="UniProtKB">
        <authorList>
            <consortium name="RefSeq"/>
        </authorList>
    </citation>
    <scope>IDENTIFICATION</scope>
    <source>
        <tissue evidence="1">Muscle</tissue>
    </source>
</reference>
<organism evidence="1">
    <name type="scientific">Cyprinus carpio</name>
    <name type="common">Common carp</name>
    <dbReference type="NCBI Taxonomy" id="7962"/>
    <lineage>
        <taxon>Eukaryota</taxon>
        <taxon>Metazoa</taxon>
        <taxon>Chordata</taxon>
        <taxon>Craniata</taxon>
        <taxon>Vertebrata</taxon>
        <taxon>Euteleostomi</taxon>
        <taxon>Actinopterygii</taxon>
        <taxon>Neopterygii</taxon>
        <taxon>Teleostei</taxon>
        <taxon>Ostariophysi</taxon>
        <taxon>Cypriniformes</taxon>
        <taxon>Cyprinidae</taxon>
        <taxon>Cyprininae</taxon>
        <taxon>Cyprinus</taxon>
    </lineage>
</organism>